<evidence type="ECO:0008006" key="10">
    <source>
        <dbReference type="Google" id="ProtNLM"/>
    </source>
</evidence>
<evidence type="ECO:0000256" key="5">
    <source>
        <dbReference type="SAM" id="SignalP"/>
    </source>
</evidence>
<dbReference type="PANTHER" id="PTHR45766:SF3">
    <property type="entry name" value="DNA ANNEALING HELICASE AND ENDONUCLEASE ZRANB3"/>
    <property type="match status" value="1"/>
</dbReference>
<keyword evidence="1" id="KW-0547">Nucleotide-binding</keyword>
<evidence type="ECO:0000259" key="7">
    <source>
        <dbReference type="PROSITE" id="PS51467"/>
    </source>
</evidence>
<dbReference type="OMA" id="AGHEWDQ"/>
<comment type="caution">
    <text evidence="8">The sequence shown here is derived from an EMBL/GenBank/DDBJ whole genome shotgun (WGS) entry which is preliminary data.</text>
</comment>
<evidence type="ECO:0000256" key="1">
    <source>
        <dbReference type="ARBA" id="ARBA00022741"/>
    </source>
</evidence>
<dbReference type="GO" id="GO:0004520">
    <property type="term" value="F:DNA endonuclease activity"/>
    <property type="evidence" value="ECO:0007669"/>
    <property type="project" value="TreeGrafter"/>
</dbReference>
<feature type="chain" id="PRO_5041377651" description="SWI/SNF-related matrix-associated actin-dependent regulator of chromatin subfamily A-like protein 1" evidence="5">
    <location>
        <begin position="17"/>
        <end position="740"/>
    </location>
</feature>
<proteinExistence type="predicted"/>
<evidence type="ECO:0000313" key="8">
    <source>
        <dbReference type="EMBL" id="KAH9322233.1"/>
    </source>
</evidence>
<dbReference type="AlphaFoldDB" id="A0AA38LER7"/>
<dbReference type="InterPro" id="IPR014001">
    <property type="entry name" value="Helicase_ATP-bd"/>
</dbReference>
<feature type="domain" description="HARP" evidence="7">
    <location>
        <begin position="346"/>
        <end position="422"/>
    </location>
</feature>
<evidence type="ECO:0000256" key="3">
    <source>
        <dbReference type="ARBA" id="ARBA00022806"/>
    </source>
</evidence>
<feature type="domain" description="HARP" evidence="7">
    <location>
        <begin position="228"/>
        <end position="303"/>
    </location>
</feature>
<name>A0AA38LER7_TAXCH</name>
<dbReference type="GO" id="GO:0031297">
    <property type="term" value="P:replication fork processing"/>
    <property type="evidence" value="ECO:0007669"/>
    <property type="project" value="TreeGrafter"/>
</dbReference>
<reference evidence="8 9" key="1">
    <citation type="journal article" date="2021" name="Nat. Plants">
        <title>The Taxus genome provides insights into paclitaxel biosynthesis.</title>
        <authorList>
            <person name="Xiong X."/>
            <person name="Gou J."/>
            <person name="Liao Q."/>
            <person name="Li Y."/>
            <person name="Zhou Q."/>
            <person name="Bi G."/>
            <person name="Li C."/>
            <person name="Du R."/>
            <person name="Wang X."/>
            <person name="Sun T."/>
            <person name="Guo L."/>
            <person name="Liang H."/>
            <person name="Lu P."/>
            <person name="Wu Y."/>
            <person name="Zhang Z."/>
            <person name="Ro D.K."/>
            <person name="Shang Y."/>
            <person name="Huang S."/>
            <person name="Yan J."/>
        </authorList>
    </citation>
    <scope>NUCLEOTIDE SEQUENCE [LARGE SCALE GENOMIC DNA]</scope>
    <source>
        <strain evidence="8">Ta-2019</strain>
    </source>
</reference>
<gene>
    <name evidence="8" type="ORF">KI387_016872</name>
</gene>
<dbReference type="SMART" id="SM00487">
    <property type="entry name" value="DEXDc"/>
    <property type="match status" value="1"/>
</dbReference>
<dbReference type="InterPro" id="IPR038718">
    <property type="entry name" value="SNF2-like_sf"/>
</dbReference>
<dbReference type="InterPro" id="IPR000330">
    <property type="entry name" value="SNF2_N"/>
</dbReference>
<dbReference type="EMBL" id="JAHRHJ020000003">
    <property type="protein sequence ID" value="KAH9322233.1"/>
    <property type="molecule type" value="Genomic_DNA"/>
</dbReference>
<dbReference type="GO" id="GO:0043596">
    <property type="term" value="C:nuclear replication fork"/>
    <property type="evidence" value="ECO:0007669"/>
    <property type="project" value="TreeGrafter"/>
</dbReference>
<dbReference type="GO" id="GO:0004386">
    <property type="term" value="F:helicase activity"/>
    <property type="evidence" value="ECO:0007669"/>
    <property type="project" value="UniProtKB-KW"/>
</dbReference>
<feature type="domain" description="HARP" evidence="7">
    <location>
        <begin position="97"/>
        <end position="171"/>
    </location>
</feature>
<evidence type="ECO:0000256" key="4">
    <source>
        <dbReference type="ARBA" id="ARBA00022840"/>
    </source>
</evidence>
<dbReference type="SUPFAM" id="SSF52540">
    <property type="entry name" value="P-loop containing nucleoside triphosphate hydrolases"/>
    <property type="match status" value="1"/>
</dbReference>
<organism evidence="8 9">
    <name type="scientific">Taxus chinensis</name>
    <name type="common">Chinese yew</name>
    <name type="synonym">Taxus wallichiana var. chinensis</name>
    <dbReference type="NCBI Taxonomy" id="29808"/>
    <lineage>
        <taxon>Eukaryota</taxon>
        <taxon>Viridiplantae</taxon>
        <taxon>Streptophyta</taxon>
        <taxon>Embryophyta</taxon>
        <taxon>Tracheophyta</taxon>
        <taxon>Spermatophyta</taxon>
        <taxon>Pinopsida</taxon>
        <taxon>Pinidae</taxon>
        <taxon>Conifers II</taxon>
        <taxon>Cupressales</taxon>
        <taxon>Taxaceae</taxon>
        <taxon>Taxus</taxon>
    </lineage>
</organism>
<dbReference type="Gene3D" id="3.40.50.10810">
    <property type="entry name" value="Tandem AAA-ATPase domain"/>
    <property type="match status" value="1"/>
</dbReference>
<dbReference type="GO" id="GO:0016787">
    <property type="term" value="F:hydrolase activity"/>
    <property type="evidence" value="ECO:0007669"/>
    <property type="project" value="UniProtKB-KW"/>
</dbReference>
<feature type="domain" description="Helicase ATP-binding" evidence="6">
    <location>
        <begin position="461"/>
        <end position="633"/>
    </location>
</feature>
<dbReference type="PROSITE" id="PS51467">
    <property type="entry name" value="HARP"/>
    <property type="match status" value="3"/>
</dbReference>
<dbReference type="GO" id="GO:0006281">
    <property type="term" value="P:DNA repair"/>
    <property type="evidence" value="ECO:0007669"/>
    <property type="project" value="TreeGrafter"/>
</dbReference>
<dbReference type="InterPro" id="IPR010003">
    <property type="entry name" value="HARP_dom"/>
</dbReference>
<feature type="non-terminal residue" evidence="8">
    <location>
        <position position="1"/>
    </location>
</feature>
<dbReference type="PANTHER" id="PTHR45766">
    <property type="entry name" value="DNA ANNEALING HELICASE AND ENDONUCLEASE ZRANB3 FAMILY MEMBER"/>
    <property type="match status" value="1"/>
</dbReference>
<dbReference type="CDD" id="cd18010">
    <property type="entry name" value="DEXHc_HARP_SMARCAL1"/>
    <property type="match status" value="1"/>
</dbReference>
<keyword evidence="9" id="KW-1185">Reference proteome</keyword>
<sequence length="740" mass="82940">MLGNALSIALARCVVGVGVSNISSRAISNVRNLSGNKQNTSMEEEWNLSAEELDSLEQDALRQLANRQNLFTTPTASVSSTQGKRLIPSTLVPSPPKLPGTSQISVKIFKDRPGKIALEAQYNPHLVAALKSVAGHEWDQHRRVWTYPEGELENVGKALCSLPHIVIREVPPLSLPVKCREVDYEAGKDMSEQRSPAKFQSSQLYVSSKSSPCKSLANSDGRIGGSPQGQKNTVVVQIYFIDQDRIAARSSYNERVKEACQAVHGRLWNAEEKVWTFPKNTLGELLDSLDKISSPPIAVEVIPPLVMPNSWSSRNPKSRKVIESEVKLGVTPSVRTKLWKEADQMQEEYQRCNVNLSIHASGNIAARFPYQKRVIAAFHCIPKAEWNSKERLWMFPISSLLDAERALAQIDSLEVVVVSLDPFVRCALDAAASLPDLRGMYSNIPAFLEDVLLPFQRDGVRFTLEHGGRALIADEMGLGKTVQAIAVVSCLKNTWPVLIITPSALRLQWALMINQWLHICSSEISIVMSQFAGSSREGFNIVQSSSKHNVQLDGLFNIVSYDLLPKLQETLMNTDFKIVIADESHYLKNAQAKRTDACIPLLQKAHHCILLTGTPALSRPIELFTQLQALHPTVYKNVHHYGQRYCKGGYFGIYQGASNHEELHALMKTTVMIRRLKKDVLSELPVKRRQQILISLEEKGLQRMRALFFELERIKKKMELCSLEEESQSIKWTQQQLINK</sequence>
<evidence type="ECO:0000256" key="2">
    <source>
        <dbReference type="ARBA" id="ARBA00022801"/>
    </source>
</evidence>
<keyword evidence="4" id="KW-0067">ATP-binding</keyword>
<dbReference type="InterPro" id="IPR027417">
    <property type="entry name" value="P-loop_NTPase"/>
</dbReference>
<protein>
    <recommendedName>
        <fullName evidence="10">SWI/SNF-related matrix-associated actin-dependent regulator of chromatin subfamily A-like protein 1</fullName>
    </recommendedName>
</protein>
<accession>A0AA38LER7</accession>
<keyword evidence="5" id="KW-0732">Signal</keyword>
<keyword evidence="3" id="KW-0347">Helicase</keyword>
<evidence type="ECO:0000313" key="9">
    <source>
        <dbReference type="Proteomes" id="UP000824469"/>
    </source>
</evidence>
<dbReference type="FunFam" id="3.40.50.10810:FF:000044">
    <property type="entry name" value="Chromatin remodeling factor18"/>
    <property type="match status" value="1"/>
</dbReference>
<dbReference type="PROSITE" id="PS51192">
    <property type="entry name" value="HELICASE_ATP_BIND_1"/>
    <property type="match status" value="1"/>
</dbReference>
<feature type="signal peptide" evidence="5">
    <location>
        <begin position="1"/>
        <end position="16"/>
    </location>
</feature>
<dbReference type="GO" id="GO:0005524">
    <property type="term" value="F:ATP binding"/>
    <property type="evidence" value="ECO:0007669"/>
    <property type="project" value="UniProtKB-KW"/>
</dbReference>
<evidence type="ECO:0000259" key="6">
    <source>
        <dbReference type="PROSITE" id="PS51192"/>
    </source>
</evidence>
<dbReference type="Pfam" id="PF00176">
    <property type="entry name" value="SNF2-rel_dom"/>
    <property type="match status" value="1"/>
</dbReference>
<keyword evidence="2" id="KW-0378">Hydrolase</keyword>
<dbReference type="Proteomes" id="UP000824469">
    <property type="component" value="Unassembled WGS sequence"/>
</dbReference>